<dbReference type="EMBL" id="MU853341">
    <property type="protein sequence ID" value="KAK4112796.1"/>
    <property type="molecule type" value="Genomic_DNA"/>
</dbReference>
<dbReference type="GeneID" id="89939239"/>
<feature type="compositionally biased region" description="Basic residues" evidence="1">
    <location>
        <begin position="21"/>
        <end position="32"/>
    </location>
</feature>
<keyword evidence="3" id="KW-1185">Reference proteome</keyword>
<dbReference type="Proteomes" id="UP001302812">
    <property type="component" value="Unassembled WGS sequence"/>
</dbReference>
<evidence type="ECO:0000313" key="2">
    <source>
        <dbReference type="EMBL" id="KAK4112796.1"/>
    </source>
</evidence>
<gene>
    <name evidence="2" type="ORF">N656DRAFT_779027</name>
</gene>
<sequence length="387" mass="44049">MSYSGGYLSVNNDASGSVSRSRSRSPGGRRSRSGTPSSTRRDEDVRPPLPGGMLPNVRVFEQSRSDPEDMPQLSKLSRTFRFVVFVMHFAISMLESPDGREALIDTAGALCDGWTMRGRRNHLFRADVRQQRNLLIEQVDAFLDSIRENPPNMVVSSRLVGEGVVQRQDWAHGRGFNAKWAAMFRLNGRIIDDAIEAAEDGLLEEFQRFLLLMGIATVHELIHVFVAQFVGNGRDLTPPQVNFPGRGTASGESGRFYERQLIGFVVQSYYDRNHPLGERQPGDLVAYDGNQRYEVDRDWMRDMLNLNFRFHMDRRLSSWTRSTHRQMDRAMQDVRGPGIGDDFRSSDLTGILERMNNKPVDHIEGEELHGIMKMARDPRYIKARGQS</sequence>
<organism evidence="2 3">
    <name type="scientific">Canariomyces notabilis</name>
    <dbReference type="NCBI Taxonomy" id="2074819"/>
    <lineage>
        <taxon>Eukaryota</taxon>
        <taxon>Fungi</taxon>
        <taxon>Dikarya</taxon>
        <taxon>Ascomycota</taxon>
        <taxon>Pezizomycotina</taxon>
        <taxon>Sordariomycetes</taxon>
        <taxon>Sordariomycetidae</taxon>
        <taxon>Sordariales</taxon>
        <taxon>Chaetomiaceae</taxon>
        <taxon>Canariomyces</taxon>
    </lineage>
</organism>
<evidence type="ECO:0000313" key="3">
    <source>
        <dbReference type="Proteomes" id="UP001302812"/>
    </source>
</evidence>
<feature type="compositionally biased region" description="Polar residues" evidence="1">
    <location>
        <begin position="1"/>
        <end position="14"/>
    </location>
</feature>
<proteinExistence type="predicted"/>
<name>A0AAN6TE75_9PEZI</name>
<feature type="region of interest" description="Disordered" evidence="1">
    <location>
        <begin position="1"/>
        <end position="56"/>
    </location>
</feature>
<dbReference type="AlphaFoldDB" id="A0AAN6TE75"/>
<reference evidence="2" key="1">
    <citation type="journal article" date="2023" name="Mol. Phylogenet. Evol.">
        <title>Genome-scale phylogeny and comparative genomics of the fungal order Sordariales.</title>
        <authorList>
            <person name="Hensen N."/>
            <person name="Bonometti L."/>
            <person name="Westerberg I."/>
            <person name="Brannstrom I.O."/>
            <person name="Guillou S."/>
            <person name="Cros-Aarteil S."/>
            <person name="Calhoun S."/>
            <person name="Haridas S."/>
            <person name="Kuo A."/>
            <person name="Mondo S."/>
            <person name="Pangilinan J."/>
            <person name="Riley R."/>
            <person name="LaButti K."/>
            <person name="Andreopoulos B."/>
            <person name="Lipzen A."/>
            <person name="Chen C."/>
            <person name="Yan M."/>
            <person name="Daum C."/>
            <person name="Ng V."/>
            <person name="Clum A."/>
            <person name="Steindorff A."/>
            <person name="Ohm R.A."/>
            <person name="Martin F."/>
            <person name="Silar P."/>
            <person name="Natvig D.O."/>
            <person name="Lalanne C."/>
            <person name="Gautier V."/>
            <person name="Ament-Velasquez S.L."/>
            <person name="Kruys A."/>
            <person name="Hutchinson M.I."/>
            <person name="Powell A.J."/>
            <person name="Barry K."/>
            <person name="Miller A.N."/>
            <person name="Grigoriev I.V."/>
            <person name="Debuchy R."/>
            <person name="Gladieux P."/>
            <person name="Hiltunen Thoren M."/>
            <person name="Johannesson H."/>
        </authorList>
    </citation>
    <scope>NUCLEOTIDE SEQUENCE</scope>
    <source>
        <strain evidence="2">CBS 508.74</strain>
    </source>
</reference>
<accession>A0AAN6TE75</accession>
<comment type="caution">
    <text evidence="2">The sequence shown here is derived from an EMBL/GenBank/DDBJ whole genome shotgun (WGS) entry which is preliminary data.</text>
</comment>
<evidence type="ECO:0000256" key="1">
    <source>
        <dbReference type="SAM" id="MobiDB-lite"/>
    </source>
</evidence>
<protein>
    <submittedName>
        <fullName evidence="2">Uncharacterized protein</fullName>
    </submittedName>
</protein>
<reference evidence="2" key="2">
    <citation type="submission" date="2023-05" db="EMBL/GenBank/DDBJ databases">
        <authorList>
            <consortium name="Lawrence Berkeley National Laboratory"/>
            <person name="Steindorff A."/>
            <person name="Hensen N."/>
            <person name="Bonometti L."/>
            <person name="Westerberg I."/>
            <person name="Brannstrom I.O."/>
            <person name="Guillou S."/>
            <person name="Cros-Aarteil S."/>
            <person name="Calhoun S."/>
            <person name="Haridas S."/>
            <person name="Kuo A."/>
            <person name="Mondo S."/>
            <person name="Pangilinan J."/>
            <person name="Riley R."/>
            <person name="Labutti K."/>
            <person name="Andreopoulos B."/>
            <person name="Lipzen A."/>
            <person name="Chen C."/>
            <person name="Yanf M."/>
            <person name="Daum C."/>
            <person name="Ng V."/>
            <person name="Clum A."/>
            <person name="Ohm R."/>
            <person name="Martin F."/>
            <person name="Silar P."/>
            <person name="Natvig D."/>
            <person name="Lalanne C."/>
            <person name="Gautier V."/>
            <person name="Ament-Velasquez S.L."/>
            <person name="Kruys A."/>
            <person name="Hutchinson M.I."/>
            <person name="Powell A.J."/>
            <person name="Barry K."/>
            <person name="Miller A.N."/>
            <person name="Grigoriev I.V."/>
            <person name="Debuchy R."/>
            <person name="Gladieux P."/>
            <person name="Thoren M.H."/>
            <person name="Johannesson H."/>
        </authorList>
    </citation>
    <scope>NUCLEOTIDE SEQUENCE</scope>
    <source>
        <strain evidence="2">CBS 508.74</strain>
    </source>
</reference>
<dbReference type="RefSeq" id="XP_064670366.1">
    <property type="nucleotide sequence ID" value="XM_064815114.1"/>
</dbReference>